<protein>
    <submittedName>
        <fullName evidence="1">Putative O-methyltransferase</fullName>
    </submittedName>
</protein>
<keyword evidence="2" id="KW-1185">Reference proteome</keyword>
<dbReference type="AlphaFoldDB" id="U5DLJ6"/>
<dbReference type="GO" id="GO:0032259">
    <property type="term" value="P:methylation"/>
    <property type="evidence" value="ECO:0007669"/>
    <property type="project" value="UniProtKB-KW"/>
</dbReference>
<dbReference type="RefSeq" id="WP_022606322.1">
    <property type="nucleotide sequence ID" value="NZ_ASSJ01000041.1"/>
</dbReference>
<gene>
    <name evidence="1" type="ORF">KR51_00016000</name>
</gene>
<proteinExistence type="predicted"/>
<dbReference type="GO" id="GO:0008168">
    <property type="term" value="F:methyltransferase activity"/>
    <property type="evidence" value="ECO:0007669"/>
    <property type="project" value="UniProtKB-KW"/>
</dbReference>
<dbReference type="InterPro" id="IPR029063">
    <property type="entry name" value="SAM-dependent_MTases_sf"/>
</dbReference>
<dbReference type="Proteomes" id="UP000016960">
    <property type="component" value="Unassembled WGS sequence"/>
</dbReference>
<dbReference type="SUPFAM" id="SSF53335">
    <property type="entry name" value="S-adenosyl-L-methionine-dependent methyltransferases"/>
    <property type="match status" value="1"/>
</dbReference>
<name>U5DLJ6_9CHRO</name>
<dbReference type="eggNOG" id="ENOG5033V0R">
    <property type="taxonomic scope" value="Bacteria"/>
</dbReference>
<evidence type="ECO:0000313" key="1">
    <source>
        <dbReference type="EMBL" id="ERN41752.1"/>
    </source>
</evidence>
<accession>U5DLJ6</accession>
<keyword evidence="1" id="KW-0808">Transferase</keyword>
<comment type="caution">
    <text evidence="1">The sequence shown here is derived from an EMBL/GenBank/DDBJ whole genome shotgun (WGS) entry which is preliminary data.</text>
</comment>
<dbReference type="Pfam" id="PF13578">
    <property type="entry name" value="Methyltransf_24"/>
    <property type="match status" value="1"/>
</dbReference>
<reference evidence="1 2" key="1">
    <citation type="submission" date="2013-05" db="EMBL/GenBank/DDBJ databases">
        <title>Draft genome sequence of Rubidibacter lacunae KORDI 51-2.</title>
        <authorList>
            <person name="Choi D.H."/>
            <person name="Noh J.H."/>
            <person name="Kwon K.-K."/>
            <person name="Lee J.-H."/>
            <person name="Ryu J.-Y."/>
        </authorList>
    </citation>
    <scope>NUCLEOTIDE SEQUENCE [LARGE SCALE GENOMIC DNA]</scope>
    <source>
        <strain evidence="1 2">KORDI 51-2</strain>
    </source>
</reference>
<dbReference type="OrthoDB" id="582063at2"/>
<organism evidence="1 2">
    <name type="scientific">Rubidibacter lacunae KORDI 51-2</name>
    <dbReference type="NCBI Taxonomy" id="582515"/>
    <lineage>
        <taxon>Bacteria</taxon>
        <taxon>Bacillati</taxon>
        <taxon>Cyanobacteriota</taxon>
        <taxon>Cyanophyceae</taxon>
        <taxon>Oscillatoriophycideae</taxon>
        <taxon>Chroococcales</taxon>
        <taxon>Aphanothecaceae</taxon>
        <taxon>Rubidibacter</taxon>
    </lineage>
</organism>
<keyword evidence="1" id="KW-0489">Methyltransferase</keyword>
<sequence length="276" mass="31221">MPGKVQEFASRFAEFADRLASQRFYNYPFGVSPRAEASTYREIWLAAKQNNCPAIDRLEASQGYSIDKDWMDELALLTQVVIKKSDICYQHGRILYAVLSSYVAASQYDSVNIVETGTARGYSSLCMAKALHDAGQPGKIFTFDILPHDVEMYWNCIADDKGSMSRAELLKAYEQLVNNYIVFIQGDTQMQLRKVFVPRVHLAYFDGTHTYEYVLSEFGHIVDKQKSGDIAVFDDYTPELFPGVVKAVDEICATQGYSKEVLTVSEQRGYAIARKK</sequence>
<dbReference type="InParanoid" id="U5DLJ6"/>
<dbReference type="EMBL" id="ASSJ01000041">
    <property type="protein sequence ID" value="ERN41752.1"/>
    <property type="molecule type" value="Genomic_DNA"/>
</dbReference>
<evidence type="ECO:0000313" key="2">
    <source>
        <dbReference type="Proteomes" id="UP000016960"/>
    </source>
</evidence>
<dbReference type="Gene3D" id="3.40.50.150">
    <property type="entry name" value="Vaccinia Virus protein VP39"/>
    <property type="match status" value="1"/>
</dbReference>